<evidence type="ECO:0000256" key="1">
    <source>
        <dbReference type="SAM" id="MobiDB-lite"/>
    </source>
</evidence>
<organism evidence="4 5">
    <name type="scientific">Nocardioides zeae</name>
    <dbReference type="NCBI Taxonomy" id="1457234"/>
    <lineage>
        <taxon>Bacteria</taxon>
        <taxon>Bacillati</taxon>
        <taxon>Actinomycetota</taxon>
        <taxon>Actinomycetes</taxon>
        <taxon>Propionibacteriales</taxon>
        <taxon>Nocardioidaceae</taxon>
        <taxon>Nocardioides</taxon>
    </lineage>
</organism>
<keyword evidence="2" id="KW-0472">Membrane</keyword>
<feature type="region of interest" description="Disordered" evidence="1">
    <location>
        <begin position="45"/>
        <end position="89"/>
    </location>
</feature>
<feature type="compositionally biased region" description="Low complexity" evidence="1">
    <location>
        <begin position="55"/>
        <end position="68"/>
    </location>
</feature>
<dbReference type="Proteomes" id="UP001239215">
    <property type="component" value="Unassembled WGS sequence"/>
</dbReference>
<gene>
    <name evidence="4" type="ORF">QE405_002072</name>
</gene>
<evidence type="ECO:0000313" key="5">
    <source>
        <dbReference type="Proteomes" id="UP001239215"/>
    </source>
</evidence>
<feature type="domain" description="LytR/CpsA/Psr regulator C-terminal" evidence="3">
    <location>
        <begin position="91"/>
        <end position="176"/>
    </location>
</feature>
<dbReference type="InterPro" id="IPR027381">
    <property type="entry name" value="LytR/CpsA/Psr_C"/>
</dbReference>
<keyword evidence="2" id="KW-0812">Transmembrane</keyword>
<dbReference type="EMBL" id="JAUTAN010000001">
    <property type="protein sequence ID" value="MDQ1104788.1"/>
    <property type="molecule type" value="Genomic_DNA"/>
</dbReference>
<proteinExistence type="predicted"/>
<comment type="caution">
    <text evidence="4">The sequence shown here is derived from an EMBL/GenBank/DDBJ whole genome shotgun (WGS) entry which is preliminary data.</text>
</comment>
<accession>A0AAJ1U477</accession>
<reference evidence="4" key="1">
    <citation type="submission" date="2023-07" db="EMBL/GenBank/DDBJ databases">
        <title>Functional and genomic diversity of the sorghum phyllosphere microbiome.</title>
        <authorList>
            <person name="Shade A."/>
        </authorList>
    </citation>
    <scope>NUCLEOTIDE SEQUENCE</scope>
    <source>
        <strain evidence="4">SORGH_AS_1067</strain>
    </source>
</reference>
<name>A0AAJ1U477_9ACTN</name>
<feature type="transmembrane region" description="Helical" evidence="2">
    <location>
        <begin position="21"/>
        <end position="43"/>
    </location>
</feature>
<evidence type="ECO:0000256" key="2">
    <source>
        <dbReference type="SAM" id="Phobius"/>
    </source>
</evidence>
<evidence type="ECO:0000313" key="4">
    <source>
        <dbReference type="EMBL" id="MDQ1104788.1"/>
    </source>
</evidence>
<dbReference type="RefSeq" id="WP_307200432.1">
    <property type="nucleotide sequence ID" value="NZ_JAUTAN010000001.1"/>
</dbReference>
<keyword evidence="2" id="KW-1133">Transmembrane helix</keyword>
<dbReference type="AlphaFoldDB" id="A0AAJ1U477"/>
<sequence length="179" mass="18637">MRPPMSQRAGARRTGDQRGAAYPAPLVALSVVAVVMAGLAFAFTGGDDGDEEIRSAAAPAATSTTEPPATEEPEPTAPPTTEEPEIDKSQTVVEVYNNSGISGLASRTGETASAAGWQVVGSDNWVGTIPSSTVYYPERLEAQAQLLAEDLGIARLMPAVDPMRGDRLTVILTSDYSAS</sequence>
<evidence type="ECO:0000259" key="3">
    <source>
        <dbReference type="Pfam" id="PF13399"/>
    </source>
</evidence>
<dbReference type="Pfam" id="PF13399">
    <property type="entry name" value="LytR_C"/>
    <property type="match status" value="1"/>
</dbReference>
<protein>
    <recommendedName>
        <fullName evidence="3">LytR/CpsA/Psr regulator C-terminal domain-containing protein</fullName>
    </recommendedName>
</protein>
<dbReference type="Gene3D" id="3.30.70.2390">
    <property type="match status" value="1"/>
</dbReference>